<evidence type="ECO:0000313" key="3">
    <source>
        <dbReference type="Proteomes" id="UP001620626"/>
    </source>
</evidence>
<keyword evidence="3" id="KW-1185">Reference proteome</keyword>
<evidence type="ECO:0000256" key="1">
    <source>
        <dbReference type="SAM" id="MobiDB-lite"/>
    </source>
</evidence>
<accession>A0ABD2M414</accession>
<sequence>MKIVKISRRCLLAPPDPFPQFPKTEKSAVKTSLDLSITSSTVIGPARTLHVDTNLPSLAPFAKVDKTRQNSDNQQATTSEQTTTLTTVPTPSSLAHHQQQQLQSPPSPTTSSFSCKLKLFEAQSRNGGLVQAIATDSNTNNNCAAVNGAQPQQHEGEHASNVSPCNMDGTTSNNGTAPTNGASIASKMGGNQLTQLPLNIGDLQKLAELVLCEKHLPSSVGQLKRLEVLKASKNNLTVLNPSICSCSLHTDLILCDNQLQLMNCPTLWYSIVLALKCKTVPSCREVKKVPFPSALRGTTTLMPPPHHPSFGTTRAHTHNGTH</sequence>
<dbReference type="AlphaFoldDB" id="A0ABD2M414"/>
<dbReference type="EMBL" id="JBICBT010000145">
    <property type="protein sequence ID" value="KAL3122265.1"/>
    <property type="molecule type" value="Genomic_DNA"/>
</dbReference>
<feature type="compositionally biased region" description="Low complexity" evidence="1">
    <location>
        <begin position="74"/>
        <end position="112"/>
    </location>
</feature>
<reference evidence="2 3" key="1">
    <citation type="submission" date="2024-10" db="EMBL/GenBank/DDBJ databases">
        <authorList>
            <person name="Kim D."/>
        </authorList>
    </citation>
    <scope>NUCLEOTIDE SEQUENCE [LARGE SCALE GENOMIC DNA]</scope>
    <source>
        <strain evidence="2">BH-2024</strain>
    </source>
</reference>
<protein>
    <submittedName>
        <fullName evidence="2">Uncharacterized protein</fullName>
    </submittedName>
</protein>
<dbReference type="SUPFAM" id="SSF52058">
    <property type="entry name" value="L domain-like"/>
    <property type="match status" value="1"/>
</dbReference>
<comment type="caution">
    <text evidence="2">The sequence shown here is derived from an EMBL/GenBank/DDBJ whole genome shotgun (WGS) entry which is preliminary data.</text>
</comment>
<organism evidence="2 3">
    <name type="scientific">Heterodera trifolii</name>
    <dbReference type="NCBI Taxonomy" id="157864"/>
    <lineage>
        <taxon>Eukaryota</taxon>
        <taxon>Metazoa</taxon>
        <taxon>Ecdysozoa</taxon>
        <taxon>Nematoda</taxon>
        <taxon>Chromadorea</taxon>
        <taxon>Rhabditida</taxon>
        <taxon>Tylenchina</taxon>
        <taxon>Tylenchomorpha</taxon>
        <taxon>Tylenchoidea</taxon>
        <taxon>Heteroderidae</taxon>
        <taxon>Heteroderinae</taxon>
        <taxon>Heterodera</taxon>
    </lineage>
</organism>
<gene>
    <name evidence="2" type="ORF">niasHT_000096</name>
</gene>
<evidence type="ECO:0000313" key="2">
    <source>
        <dbReference type="EMBL" id="KAL3122265.1"/>
    </source>
</evidence>
<proteinExistence type="predicted"/>
<dbReference type="Gene3D" id="3.80.10.10">
    <property type="entry name" value="Ribonuclease Inhibitor"/>
    <property type="match status" value="1"/>
</dbReference>
<feature type="region of interest" description="Disordered" evidence="1">
    <location>
        <begin position="64"/>
        <end position="113"/>
    </location>
</feature>
<dbReference type="InterPro" id="IPR032675">
    <property type="entry name" value="LRR_dom_sf"/>
</dbReference>
<feature type="region of interest" description="Disordered" evidence="1">
    <location>
        <begin position="297"/>
        <end position="322"/>
    </location>
</feature>
<dbReference type="Proteomes" id="UP001620626">
    <property type="component" value="Unassembled WGS sequence"/>
</dbReference>
<name>A0ABD2M414_9BILA</name>